<feature type="transmembrane region" description="Helical" evidence="7">
    <location>
        <begin position="221"/>
        <end position="246"/>
    </location>
</feature>
<evidence type="ECO:0000256" key="4">
    <source>
        <dbReference type="ARBA" id="ARBA00022692"/>
    </source>
</evidence>
<dbReference type="NCBIfam" id="TIGR00786">
    <property type="entry name" value="dctM"/>
    <property type="match status" value="1"/>
</dbReference>
<keyword evidence="4 7" id="KW-0812">Transmembrane</keyword>
<sequence length="440" mass="47872">MSNETLGLIQLALLSLAIFIGFPTAFTLLALGFVFGYVGFGHLVFDMMVQRAFFVMSNDVLISIVLFVFMGYVVERSGILDRLFRTILVISGPLRGSLALSTVITCTIFAMATGIIGASVTIMGLLALPPMLKLRYDKRLAAGSIAAGGTLGILIPPSVLLILYAANAGESIVRLYLGAFIPGFILAAFYIIYILVATWLKPESGPPLPPEERNFPLGVKVRMFLTGVVPIGALISTVLGSIAFGWATPTEAAGFGALGALVLTAAYRRLNLENLRDAVYKSIRTSSMVLTLLVGSATFSGVFARLGGSRLIEEFIVGLNLPAWGFVWLMMLIIFLLGWPLEWTEIIIIFMPLFWPIAARYHVDPIWLGILVAVNLQTAFLSPPVAMAAFYIKGVAPKEVLLSEIWWGMMPFMGLQVLALVLVFFLPQLALWLPNLVFGR</sequence>
<feature type="transmembrane region" description="Helical" evidence="7">
    <location>
        <begin position="12"/>
        <end position="40"/>
    </location>
</feature>
<evidence type="ECO:0000313" key="9">
    <source>
        <dbReference type="EMBL" id="TMI72400.1"/>
    </source>
</evidence>
<feature type="transmembrane region" description="Helical" evidence="7">
    <location>
        <begin position="288"/>
        <end position="306"/>
    </location>
</feature>
<dbReference type="GO" id="GO:0022857">
    <property type="term" value="F:transmembrane transporter activity"/>
    <property type="evidence" value="ECO:0007669"/>
    <property type="project" value="TreeGrafter"/>
</dbReference>
<evidence type="ECO:0000256" key="7">
    <source>
        <dbReference type="SAM" id="Phobius"/>
    </source>
</evidence>
<dbReference type="InterPro" id="IPR004681">
    <property type="entry name" value="TRAP_DctM"/>
</dbReference>
<feature type="transmembrane region" description="Helical" evidence="7">
    <location>
        <begin position="98"/>
        <end position="128"/>
    </location>
</feature>
<keyword evidence="5 7" id="KW-1133">Transmembrane helix</keyword>
<feature type="transmembrane region" description="Helical" evidence="7">
    <location>
        <begin position="140"/>
        <end position="164"/>
    </location>
</feature>
<name>A0A537IM62_9BACT</name>
<dbReference type="Proteomes" id="UP000318834">
    <property type="component" value="Unassembled WGS sequence"/>
</dbReference>
<evidence type="ECO:0000256" key="3">
    <source>
        <dbReference type="ARBA" id="ARBA00022519"/>
    </source>
</evidence>
<dbReference type="Pfam" id="PF06808">
    <property type="entry name" value="DctM"/>
    <property type="match status" value="1"/>
</dbReference>
<evidence type="ECO:0000256" key="6">
    <source>
        <dbReference type="ARBA" id="ARBA00023136"/>
    </source>
</evidence>
<organism evidence="9 10">
    <name type="scientific">Candidatus Segetimicrobium genomatis</name>
    <dbReference type="NCBI Taxonomy" id="2569760"/>
    <lineage>
        <taxon>Bacteria</taxon>
        <taxon>Bacillati</taxon>
        <taxon>Candidatus Sysuimicrobiota</taxon>
        <taxon>Candidatus Sysuimicrobiia</taxon>
        <taxon>Candidatus Sysuimicrobiales</taxon>
        <taxon>Candidatus Segetimicrobiaceae</taxon>
        <taxon>Candidatus Segetimicrobium</taxon>
    </lineage>
</organism>
<accession>A0A537IM62</accession>
<feature type="transmembrane region" description="Helical" evidence="7">
    <location>
        <begin position="252"/>
        <end position="267"/>
    </location>
</feature>
<feature type="domain" description="TRAP C4-dicarboxylate transport system permease DctM subunit" evidence="8">
    <location>
        <begin position="13"/>
        <end position="429"/>
    </location>
</feature>
<feature type="transmembrane region" description="Helical" evidence="7">
    <location>
        <begin position="326"/>
        <end position="354"/>
    </location>
</feature>
<comment type="caution">
    <text evidence="9">The sequence shown here is derived from an EMBL/GenBank/DDBJ whole genome shotgun (WGS) entry which is preliminary data.</text>
</comment>
<evidence type="ECO:0000256" key="1">
    <source>
        <dbReference type="ARBA" id="ARBA00004429"/>
    </source>
</evidence>
<keyword evidence="3" id="KW-0997">Cell inner membrane</keyword>
<dbReference type="AlphaFoldDB" id="A0A537IM62"/>
<dbReference type="PANTHER" id="PTHR33362">
    <property type="entry name" value="SIALIC ACID TRAP TRANSPORTER PERMEASE PROTEIN SIAT-RELATED"/>
    <property type="match status" value="1"/>
</dbReference>
<evidence type="ECO:0000313" key="10">
    <source>
        <dbReference type="Proteomes" id="UP000318834"/>
    </source>
</evidence>
<evidence type="ECO:0000259" key="8">
    <source>
        <dbReference type="Pfam" id="PF06808"/>
    </source>
</evidence>
<dbReference type="GO" id="GO:0005886">
    <property type="term" value="C:plasma membrane"/>
    <property type="evidence" value="ECO:0007669"/>
    <property type="project" value="UniProtKB-SubCell"/>
</dbReference>
<dbReference type="InterPro" id="IPR010656">
    <property type="entry name" value="DctM"/>
</dbReference>
<keyword evidence="2" id="KW-1003">Cell membrane</keyword>
<feature type="transmembrane region" description="Helical" evidence="7">
    <location>
        <begin position="366"/>
        <end position="392"/>
    </location>
</feature>
<dbReference type="PANTHER" id="PTHR33362:SF7">
    <property type="entry name" value="SLL1103 PROTEIN"/>
    <property type="match status" value="1"/>
</dbReference>
<evidence type="ECO:0000256" key="5">
    <source>
        <dbReference type="ARBA" id="ARBA00022989"/>
    </source>
</evidence>
<feature type="transmembrane region" description="Helical" evidence="7">
    <location>
        <begin position="52"/>
        <end position="74"/>
    </location>
</feature>
<gene>
    <name evidence="9" type="ORF">E6H05_11255</name>
</gene>
<keyword evidence="6 7" id="KW-0472">Membrane</keyword>
<feature type="transmembrane region" description="Helical" evidence="7">
    <location>
        <begin position="176"/>
        <end position="200"/>
    </location>
</feature>
<proteinExistence type="predicted"/>
<comment type="subcellular location">
    <subcellularLocation>
        <location evidence="1">Cell inner membrane</location>
        <topology evidence="1">Multi-pass membrane protein</topology>
    </subcellularLocation>
</comment>
<feature type="transmembrane region" description="Helical" evidence="7">
    <location>
        <begin position="412"/>
        <end position="433"/>
    </location>
</feature>
<dbReference type="EMBL" id="VBAP01000089">
    <property type="protein sequence ID" value="TMI72400.1"/>
    <property type="molecule type" value="Genomic_DNA"/>
</dbReference>
<reference evidence="9 10" key="1">
    <citation type="journal article" date="2019" name="Nat. Microbiol.">
        <title>Mediterranean grassland soil C-N compound turnover is dependent on rainfall and depth, and is mediated by genomically divergent microorganisms.</title>
        <authorList>
            <person name="Diamond S."/>
            <person name="Andeer P.F."/>
            <person name="Li Z."/>
            <person name="Crits-Christoph A."/>
            <person name="Burstein D."/>
            <person name="Anantharaman K."/>
            <person name="Lane K.R."/>
            <person name="Thomas B.C."/>
            <person name="Pan C."/>
            <person name="Northen T.R."/>
            <person name="Banfield J.F."/>
        </authorList>
    </citation>
    <scope>NUCLEOTIDE SEQUENCE [LARGE SCALE GENOMIC DNA]</scope>
    <source>
        <strain evidence="9">NP_8</strain>
    </source>
</reference>
<protein>
    <submittedName>
        <fullName evidence="9">TRAP transporter large permease subunit</fullName>
    </submittedName>
</protein>
<dbReference type="PIRSF" id="PIRSF006066">
    <property type="entry name" value="HI0050"/>
    <property type="match status" value="1"/>
</dbReference>
<evidence type="ECO:0000256" key="2">
    <source>
        <dbReference type="ARBA" id="ARBA00022475"/>
    </source>
</evidence>